<name>A0A0X8FM67_9LACT</name>
<dbReference type="EMBL" id="CP014163">
    <property type="protein sequence ID" value="AMB99886.1"/>
    <property type="molecule type" value="Genomic_DNA"/>
</dbReference>
<organism evidence="1 2">
    <name type="scientific">Aerococcus urinaehominis</name>
    <dbReference type="NCBI Taxonomy" id="128944"/>
    <lineage>
        <taxon>Bacteria</taxon>
        <taxon>Bacillati</taxon>
        <taxon>Bacillota</taxon>
        <taxon>Bacilli</taxon>
        <taxon>Lactobacillales</taxon>
        <taxon>Aerococcaceae</taxon>
        <taxon>Aerococcus</taxon>
    </lineage>
</organism>
<gene>
    <name evidence="1" type="ORF">AWM75_07855</name>
</gene>
<reference evidence="1 2" key="1">
    <citation type="journal article" date="2016" name="Genome Announc.">
        <title>Complete Genome Sequences of Aerococcus christensenii CCUG 28831T, Aerococcus sanguinicola CCUG 43001T, Aerococcus urinae CCUG 36881T, Aerococcus urinaeequi CCUG 28094T, Aerococcus urinaehominis CCUG 42038 BT, and Aerococcus viridans CCUG 4311T.</title>
        <authorList>
            <person name="Carkaci D."/>
            <person name="Dargis R."/>
            <person name="Nielsen X.C."/>
            <person name="Skovgaard O."/>
            <person name="Fuursted K."/>
            <person name="Christensen J.J."/>
        </authorList>
    </citation>
    <scope>NUCLEOTIDE SEQUENCE [LARGE SCALE GENOMIC DNA]</scope>
    <source>
        <strain evidence="1 2">CCUG42038B</strain>
    </source>
</reference>
<dbReference type="STRING" id="128944.AWM75_07855"/>
<dbReference type="RefSeq" id="WP_067980533.1">
    <property type="nucleotide sequence ID" value="NZ_CP014163.1"/>
</dbReference>
<accession>A0A0X8FM67</accession>
<evidence type="ECO:0000313" key="1">
    <source>
        <dbReference type="EMBL" id="AMB99886.1"/>
    </source>
</evidence>
<proteinExistence type="predicted"/>
<protein>
    <submittedName>
        <fullName evidence="1">Uncharacterized protein</fullName>
    </submittedName>
</protein>
<reference evidence="2" key="2">
    <citation type="submission" date="2016-01" db="EMBL/GenBank/DDBJ databases">
        <title>Six Aerococcus type strain genome sequencing and assembly using PacBio and Illumina Hiseq.</title>
        <authorList>
            <person name="Carkaci D."/>
            <person name="Dargis R."/>
            <person name="Nielsen X.C."/>
            <person name="Skovgaard O."/>
            <person name="Fuursted K."/>
            <person name="Christensen J.J."/>
        </authorList>
    </citation>
    <scope>NUCLEOTIDE SEQUENCE [LARGE SCALE GENOMIC DNA]</scope>
    <source>
        <strain evidence="2">CCUG42038B</strain>
    </source>
</reference>
<sequence>MEKFMYYTKRHYTQAQQKTLKHLFKRAKDIIKMDEDDFSRTTGYQPSQLRQDIFAVDGTSYSDLRNYLTWHHPNLAPNHQNQDWAFANYRMIMSDLPGYYEGQDMLMDYRNWLSQVDQLAIYYQDSNQAEEARYLAQELERIGLGAEITGPVNGQSVIKHLESSDSDQFIIVLD</sequence>
<dbReference type="AlphaFoldDB" id="A0A0X8FM67"/>
<evidence type="ECO:0000313" key="2">
    <source>
        <dbReference type="Proteomes" id="UP000062260"/>
    </source>
</evidence>
<dbReference type="Proteomes" id="UP000062260">
    <property type="component" value="Chromosome"/>
</dbReference>
<keyword evidence="2" id="KW-1185">Reference proteome</keyword>
<dbReference type="KEGG" id="auh:AWM75_07855"/>